<dbReference type="AlphaFoldDB" id="K2N1P0"/>
<dbReference type="EMBL" id="AMRM01000016">
    <property type="protein sequence ID" value="EKF18103.1"/>
    <property type="molecule type" value="Genomic_DNA"/>
</dbReference>
<protein>
    <submittedName>
        <fullName evidence="5">Regulatory protein LuxR</fullName>
    </submittedName>
</protein>
<dbReference type="InterPro" id="IPR016032">
    <property type="entry name" value="Sig_transdc_resp-reg_C-effctor"/>
</dbReference>
<keyword evidence="6" id="KW-1185">Reference proteome</keyword>
<evidence type="ECO:0000256" key="2">
    <source>
        <dbReference type="ARBA" id="ARBA00023125"/>
    </source>
</evidence>
<dbReference type="SUPFAM" id="SSF46894">
    <property type="entry name" value="C-terminal effector domain of the bipartite response regulators"/>
    <property type="match status" value="1"/>
</dbReference>
<dbReference type="GO" id="GO:0003677">
    <property type="term" value="F:DNA binding"/>
    <property type="evidence" value="ECO:0007669"/>
    <property type="project" value="UniProtKB-KW"/>
</dbReference>
<reference evidence="5 6" key="1">
    <citation type="journal article" date="2012" name="J. Bacteriol.">
        <title>Genome Sequence of Nitratireductor pacificus Type Strain pht-3B.</title>
        <authorList>
            <person name="Lai Q."/>
            <person name="Li G."/>
            <person name="Shao Z."/>
        </authorList>
    </citation>
    <scope>NUCLEOTIDE SEQUENCE [LARGE SCALE GENOMIC DNA]</scope>
    <source>
        <strain evidence="6">pht-3B</strain>
    </source>
</reference>
<proteinExistence type="predicted"/>
<evidence type="ECO:0000256" key="1">
    <source>
        <dbReference type="ARBA" id="ARBA00023015"/>
    </source>
</evidence>
<evidence type="ECO:0000313" key="5">
    <source>
        <dbReference type="EMBL" id="EKF18103.1"/>
    </source>
</evidence>
<evidence type="ECO:0000259" key="4">
    <source>
        <dbReference type="PROSITE" id="PS50043"/>
    </source>
</evidence>
<dbReference type="Gene3D" id="1.10.10.10">
    <property type="entry name" value="Winged helix-like DNA-binding domain superfamily/Winged helix DNA-binding domain"/>
    <property type="match status" value="1"/>
</dbReference>
<sequence>MTMQLIRSDAMDHGAPAHSDAVCALIGAIGRDGFIGQLLASSQTVAPIDFVSMFLYPSKERPVFLGTASGLGQRFANTAADHYQSHYYREDPNIGVMFDGGGCDGTVFTYLTRDDIPTASYRTWCYDRAQIADRLSLVSRTEQGMPFSVSFYSGRPRGVLPETNRRALMGFLPYVRALSLRHLDLWSGTMDLATARTRIAQRFPALSPRETDVAAGVVAGLTAQETAEWLGIAATSVITHRKRAYERLGIANQRELIQVFYAS</sequence>
<accession>K2N1P0</accession>
<dbReference type="Proteomes" id="UP000006786">
    <property type="component" value="Unassembled WGS sequence"/>
</dbReference>
<dbReference type="Pfam" id="PF00196">
    <property type="entry name" value="GerE"/>
    <property type="match status" value="1"/>
</dbReference>
<evidence type="ECO:0000256" key="3">
    <source>
        <dbReference type="ARBA" id="ARBA00023163"/>
    </source>
</evidence>
<dbReference type="PANTHER" id="PTHR44688">
    <property type="entry name" value="DNA-BINDING TRANSCRIPTIONAL ACTIVATOR DEVR_DOSR"/>
    <property type="match status" value="1"/>
</dbReference>
<dbReference type="PROSITE" id="PS50043">
    <property type="entry name" value="HTH_LUXR_2"/>
    <property type="match status" value="1"/>
</dbReference>
<keyword evidence="3" id="KW-0804">Transcription</keyword>
<evidence type="ECO:0000313" key="6">
    <source>
        <dbReference type="Proteomes" id="UP000006786"/>
    </source>
</evidence>
<dbReference type="PATRIC" id="fig|391937.3.peg.2954"/>
<organism evidence="5 6">
    <name type="scientific">Nitratireductor pacificus pht-3B</name>
    <dbReference type="NCBI Taxonomy" id="391937"/>
    <lineage>
        <taxon>Bacteria</taxon>
        <taxon>Pseudomonadati</taxon>
        <taxon>Pseudomonadota</taxon>
        <taxon>Alphaproteobacteria</taxon>
        <taxon>Hyphomicrobiales</taxon>
        <taxon>Phyllobacteriaceae</taxon>
        <taxon>Nitratireductor</taxon>
    </lineage>
</organism>
<dbReference type="InterPro" id="IPR000792">
    <property type="entry name" value="Tscrpt_reg_LuxR_C"/>
</dbReference>
<keyword evidence="1" id="KW-0805">Transcription regulation</keyword>
<comment type="caution">
    <text evidence="5">The sequence shown here is derived from an EMBL/GenBank/DDBJ whole genome shotgun (WGS) entry which is preliminary data.</text>
</comment>
<dbReference type="InterPro" id="IPR036388">
    <property type="entry name" value="WH-like_DNA-bd_sf"/>
</dbReference>
<dbReference type="eggNOG" id="COG2197">
    <property type="taxonomic scope" value="Bacteria"/>
</dbReference>
<name>K2N1P0_9HYPH</name>
<gene>
    <name evidence="5" type="ORF">NA2_14362</name>
</gene>
<dbReference type="GO" id="GO:0006355">
    <property type="term" value="P:regulation of DNA-templated transcription"/>
    <property type="evidence" value="ECO:0007669"/>
    <property type="project" value="InterPro"/>
</dbReference>
<feature type="domain" description="HTH luxR-type" evidence="4">
    <location>
        <begin position="199"/>
        <end position="263"/>
    </location>
</feature>
<keyword evidence="2" id="KW-0238">DNA-binding</keyword>
<dbReference type="SMART" id="SM00421">
    <property type="entry name" value="HTH_LUXR"/>
    <property type="match status" value="1"/>
</dbReference>
<dbReference type="CDD" id="cd06170">
    <property type="entry name" value="LuxR_C_like"/>
    <property type="match status" value="1"/>
</dbReference>
<dbReference type="STRING" id="391937.NA2_14362"/>
<dbReference type="PANTHER" id="PTHR44688:SF16">
    <property type="entry name" value="DNA-BINDING TRANSCRIPTIONAL ACTIVATOR DEVR_DOSR"/>
    <property type="match status" value="1"/>
</dbReference>